<dbReference type="Pfam" id="PF06182">
    <property type="entry name" value="ABC2_membrane_6"/>
    <property type="match status" value="1"/>
</dbReference>
<keyword evidence="1" id="KW-0812">Transmembrane</keyword>
<evidence type="ECO:0008006" key="4">
    <source>
        <dbReference type="Google" id="ProtNLM"/>
    </source>
</evidence>
<keyword evidence="1" id="KW-0472">Membrane</keyword>
<feature type="transmembrane region" description="Helical" evidence="1">
    <location>
        <begin position="103"/>
        <end position="129"/>
    </location>
</feature>
<feature type="transmembrane region" description="Helical" evidence="1">
    <location>
        <begin position="64"/>
        <end position="82"/>
    </location>
</feature>
<keyword evidence="3" id="KW-1185">Reference proteome</keyword>
<dbReference type="InterPro" id="IPR010390">
    <property type="entry name" value="ABC-2_transporter-like"/>
</dbReference>
<feature type="transmembrane region" description="Helical" evidence="1">
    <location>
        <begin position="141"/>
        <end position="168"/>
    </location>
</feature>
<dbReference type="PANTHER" id="PTHR36833">
    <property type="entry name" value="SLR0610 PROTEIN-RELATED"/>
    <property type="match status" value="1"/>
</dbReference>
<proteinExistence type="predicted"/>
<dbReference type="RefSeq" id="WP_343338380.1">
    <property type="nucleotide sequence ID" value="NZ_CP154622.1"/>
</dbReference>
<keyword evidence="1" id="KW-1133">Transmembrane helix</keyword>
<dbReference type="Proteomes" id="UP001477947">
    <property type="component" value="Chromosome"/>
</dbReference>
<protein>
    <recommendedName>
        <fullName evidence="4">ABC-2 type transport system permease protein</fullName>
    </recommendedName>
</protein>
<evidence type="ECO:0000313" key="3">
    <source>
        <dbReference type="Proteomes" id="UP001477947"/>
    </source>
</evidence>
<reference evidence="2 3" key="1">
    <citation type="submission" date="2024-04" db="EMBL/GenBank/DDBJ databases">
        <title>Isolation and characterization of novel acetogenic strains of the genera Terrisporobacter and Acetoanaerobium.</title>
        <authorList>
            <person name="Boeer T."/>
            <person name="Schueler M.A."/>
            <person name="Lueschen A."/>
            <person name="Eysell L."/>
            <person name="Droege J."/>
            <person name="Heinemann M."/>
            <person name="Engelhardt L."/>
            <person name="Basen M."/>
            <person name="Daniel R."/>
        </authorList>
    </citation>
    <scope>NUCLEOTIDE SEQUENCE [LARGE SCALE GENOMIC DNA]</scope>
    <source>
        <strain evidence="2 3">ELB</strain>
    </source>
</reference>
<organism evidence="2 3">
    <name type="scientific">Terrisporobacter petrolearius</name>
    <dbReference type="NCBI Taxonomy" id="1460447"/>
    <lineage>
        <taxon>Bacteria</taxon>
        <taxon>Bacillati</taxon>
        <taxon>Bacillota</taxon>
        <taxon>Clostridia</taxon>
        <taxon>Peptostreptococcales</taxon>
        <taxon>Peptostreptococcaceae</taxon>
        <taxon>Terrisporobacter</taxon>
    </lineage>
</organism>
<name>A0ABZ3F8T4_9FIRM</name>
<feature type="transmembrane region" description="Helical" evidence="1">
    <location>
        <begin position="226"/>
        <end position="248"/>
    </location>
</feature>
<evidence type="ECO:0000256" key="1">
    <source>
        <dbReference type="SAM" id="Phobius"/>
    </source>
</evidence>
<gene>
    <name evidence="2" type="ORF">TPELB_05190</name>
</gene>
<evidence type="ECO:0000313" key="2">
    <source>
        <dbReference type="EMBL" id="XAM40217.1"/>
    </source>
</evidence>
<sequence>MKLYFKFLKMHLKSSMEYKVSFFLTLFGQFIISFTSFLGLYYLFLRFHTIEGFNFNEVLLCYSSILMSYSIVDCFAYGFKNFSTTISNGQFDRFMIRPCRPIFLVLTSNIDFSAMGKLVQAILIMVYAIRKSNVIWDFYNILIYIGMIWGGIFVFAALYIIYASLCFFTIEGLEFISIFTDGGREFGKYPMGIYGKNMLKLFTFLVPLACVQYYPLLFLIGKKNEFYYAITPLYTILLFITSLIIWCYGVKNYKSTGS</sequence>
<feature type="transmembrane region" description="Helical" evidence="1">
    <location>
        <begin position="201"/>
        <end position="220"/>
    </location>
</feature>
<dbReference type="PANTHER" id="PTHR36833:SF1">
    <property type="entry name" value="INTEGRAL MEMBRANE TRANSPORT PROTEIN"/>
    <property type="match status" value="1"/>
</dbReference>
<accession>A0ABZ3F8T4</accession>
<dbReference type="EMBL" id="CP154622">
    <property type="protein sequence ID" value="XAM40217.1"/>
    <property type="molecule type" value="Genomic_DNA"/>
</dbReference>
<feature type="transmembrane region" description="Helical" evidence="1">
    <location>
        <begin position="20"/>
        <end position="44"/>
    </location>
</feature>